<dbReference type="AlphaFoldDB" id="A0A3R7DA54"/>
<evidence type="ECO:0000313" key="1">
    <source>
        <dbReference type="EMBL" id="RKD85932.1"/>
    </source>
</evidence>
<dbReference type="Proteomes" id="UP000283805">
    <property type="component" value="Unassembled WGS sequence"/>
</dbReference>
<sequence>MFEIDHDAGSEQSPEWHINGDSKGLSLGPWFSTYHQYTGNEFWQYTVEKDCRVTAVLDWDGAGGNTVAWTINTDSAGLAPPQIRDTRPSTAERRILEPNTTLECEMDVTDPDGNLDRVVWWALAADIILDITSVSGREDTARITPSSEDIVQEGVTAWVISENGLITSSNRWAFARPDPDSQFTITGVETNSPIGGGETLEVDATIRNTGRESGGTLVDLIIGHDPKRVSTQSVGADPGEETEVTLEFEAGQPSGGREVFPGRVATRNDTHDFTIVVTEDDSSDGNEDGPTPATFVVQEMTTNSPVGGGENLLVETTIQNIGDETGRTDIQLIVGHSPQVEDSTMRTLEPGESATFTLVFQAGQPSGGREEFPVMVDTGADSATRTVAVVSGNEDGSEDGPTPATFAVQEMTTNSPVGGGENLLVETTIQNIGDETGRTDIQLIVGHSPQVEDSTMRTLEPGESATFTLTFQTGQPSGGREEFPVVVDTGADSATRTVTVVD</sequence>
<accession>A0A3R7DA54</accession>
<comment type="caution">
    <text evidence="1">The sequence shown here is derived from an EMBL/GenBank/DDBJ whole genome shotgun (WGS) entry which is preliminary data.</text>
</comment>
<proteinExistence type="predicted"/>
<reference evidence="1 2" key="1">
    <citation type="submission" date="2018-09" db="EMBL/GenBank/DDBJ databases">
        <title>Genomic Encyclopedia of Archaeal and Bacterial Type Strains, Phase II (KMG-II): from individual species to whole genera.</title>
        <authorList>
            <person name="Goeker M."/>
        </authorList>
    </citation>
    <scope>NUCLEOTIDE SEQUENCE [LARGE SCALE GENOMIC DNA]</scope>
    <source>
        <strain evidence="1 2">DSM 13151</strain>
    </source>
</reference>
<dbReference type="InterPro" id="IPR013783">
    <property type="entry name" value="Ig-like_fold"/>
</dbReference>
<organism evidence="1 2">
    <name type="scientific">Halopiger aswanensis</name>
    <dbReference type="NCBI Taxonomy" id="148449"/>
    <lineage>
        <taxon>Archaea</taxon>
        <taxon>Methanobacteriati</taxon>
        <taxon>Methanobacteriota</taxon>
        <taxon>Stenosarchaea group</taxon>
        <taxon>Halobacteria</taxon>
        <taxon>Halobacteriales</taxon>
        <taxon>Natrialbaceae</taxon>
        <taxon>Halopiger</taxon>
    </lineage>
</organism>
<dbReference type="EMBL" id="RAPO01000011">
    <property type="protein sequence ID" value="RKD85932.1"/>
    <property type="molecule type" value="Genomic_DNA"/>
</dbReference>
<dbReference type="Gene3D" id="2.60.40.10">
    <property type="entry name" value="Immunoglobulins"/>
    <property type="match status" value="3"/>
</dbReference>
<gene>
    <name evidence="1" type="ORF">ATJ93_4705</name>
</gene>
<keyword evidence="2" id="KW-1185">Reference proteome</keyword>
<evidence type="ECO:0000313" key="2">
    <source>
        <dbReference type="Proteomes" id="UP000283805"/>
    </source>
</evidence>
<name>A0A3R7DA54_9EURY</name>
<evidence type="ECO:0008006" key="3">
    <source>
        <dbReference type="Google" id="ProtNLM"/>
    </source>
</evidence>
<protein>
    <recommendedName>
        <fullName evidence="3">CARDB protein</fullName>
    </recommendedName>
</protein>